<organism evidence="1 2">
    <name type="scientific">Sinomonas humi</name>
    <dbReference type="NCBI Taxonomy" id="1338436"/>
    <lineage>
        <taxon>Bacteria</taxon>
        <taxon>Bacillati</taxon>
        <taxon>Actinomycetota</taxon>
        <taxon>Actinomycetes</taxon>
        <taxon>Micrococcales</taxon>
        <taxon>Micrococcaceae</taxon>
        <taxon>Sinomonas</taxon>
    </lineage>
</organism>
<evidence type="ECO:0008006" key="3">
    <source>
        <dbReference type="Google" id="ProtNLM"/>
    </source>
</evidence>
<proteinExistence type="predicted"/>
<evidence type="ECO:0000313" key="1">
    <source>
        <dbReference type="EMBL" id="KHL02683.1"/>
    </source>
</evidence>
<sequence length="86" mass="9229">MTVVIKMLGTVIGIGSGFVATKVLDKVWEKGTGHKPPKDPTNLEASLRDTLVFALVASGVGAVVQVFTQRYTQKAIARFNNSPEKV</sequence>
<dbReference type="OrthoDB" id="4954951at2"/>
<protein>
    <recommendedName>
        <fullName evidence="3">DUF4235 domain-containing protein</fullName>
    </recommendedName>
</protein>
<evidence type="ECO:0000313" key="2">
    <source>
        <dbReference type="Proteomes" id="UP000030982"/>
    </source>
</evidence>
<name>A0A0B2AL92_9MICC</name>
<accession>A0A0B2AL92</accession>
<gene>
    <name evidence="1" type="ORF">LK10_11775</name>
</gene>
<dbReference type="AlphaFoldDB" id="A0A0B2AL92"/>
<dbReference type="EMBL" id="JTDL01000118">
    <property type="protein sequence ID" value="KHL02683.1"/>
    <property type="molecule type" value="Genomic_DNA"/>
</dbReference>
<dbReference type="Pfam" id="PF14019">
    <property type="entry name" value="DUF4235"/>
    <property type="match status" value="1"/>
</dbReference>
<dbReference type="InterPro" id="IPR025329">
    <property type="entry name" value="DUF4235"/>
</dbReference>
<dbReference type="Proteomes" id="UP000030982">
    <property type="component" value="Unassembled WGS sequence"/>
</dbReference>
<dbReference type="STRING" id="1338436.LK10_11775"/>
<reference evidence="1 2" key="1">
    <citation type="submission" date="2014-09" db="EMBL/GenBank/DDBJ databases">
        <title>Genome sequence of Sinomonas sp. MUSC 117.</title>
        <authorList>
            <person name="Lee L.-H."/>
        </authorList>
    </citation>
    <scope>NUCLEOTIDE SEQUENCE [LARGE SCALE GENOMIC DNA]</scope>
    <source>
        <strain evidence="1 2">MUSC 117</strain>
    </source>
</reference>
<keyword evidence="2" id="KW-1185">Reference proteome</keyword>
<dbReference type="RefSeq" id="WP_043123863.1">
    <property type="nucleotide sequence ID" value="NZ_JTDL01000118.1"/>
</dbReference>
<comment type="caution">
    <text evidence="1">The sequence shown here is derived from an EMBL/GenBank/DDBJ whole genome shotgun (WGS) entry which is preliminary data.</text>
</comment>